<organism evidence="1 2">
    <name type="scientific">Sphingomonas naasensis</name>
    <dbReference type="NCBI Taxonomy" id="1344951"/>
    <lineage>
        <taxon>Bacteria</taxon>
        <taxon>Pseudomonadati</taxon>
        <taxon>Pseudomonadota</taxon>
        <taxon>Alphaproteobacteria</taxon>
        <taxon>Sphingomonadales</taxon>
        <taxon>Sphingomonadaceae</taxon>
        <taxon>Sphingomonas</taxon>
    </lineage>
</organism>
<name>A0A4S1WSV8_9SPHN</name>
<dbReference type="AlphaFoldDB" id="A0A4S1WSV8"/>
<dbReference type="RefSeq" id="WP_135983511.1">
    <property type="nucleotide sequence ID" value="NZ_JAASQM010000002.1"/>
</dbReference>
<evidence type="ECO:0000313" key="1">
    <source>
        <dbReference type="EMBL" id="TGX44496.1"/>
    </source>
</evidence>
<keyword evidence="2" id="KW-1185">Reference proteome</keyword>
<accession>A0A4S1WSV8</accession>
<dbReference type="OrthoDB" id="7571289at2"/>
<gene>
    <name evidence="1" type="ORF">E5A74_06880</name>
</gene>
<evidence type="ECO:0000313" key="2">
    <source>
        <dbReference type="Proteomes" id="UP000309848"/>
    </source>
</evidence>
<dbReference type="EMBL" id="SRXU01000002">
    <property type="protein sequence ID" value="TGX44496.1"/>
    <property type="molecule type" value="Genomic_DNA"/>
</dbReference>
<sequence>MLLLALAVTSLQIVEPIDFPALDAAIEKCERDKILPVFAVEAHRRSAAVTGFYQEQSAIAAERIATADKRRALREGGTAEGAAATDQELSLRQLALDDRQRALDEHRRLETLRQDAVDLKRQYFLTRCAGGRKPG</sequence>
<comment type="caution">
    <text evidence="1">The sequence shown here is derived from an EMBL/GenBank/DDBJ whole genome shotgun (WGS) entry which is preliminary data.</text>
</comment>
<reference evidence="1 2" key="1">
    <citation type="submission" date="2019-04" db="EMBL/GenBank/DDBJ databases">
        <title>Sphingomonas psychrotolerans sp. nov., isolated from soil in the Tianshan Mountains, Xinjiang, China.</title>
        <authorList>
            <person name="Luo Y."/>
            <person name="Sheng H."/>
        </authorList>
    </citation>
    <scope>NUCLEOTIDE SEQUENCE [LARGE SCALE GENOMIC DNA]</scope>
    <source>
        <strain evidence="1 2">KIS18-15</strain>
    </source>
</reference>
<protein>
    <submittedName>
        <fullName evidence="1">Uncharacterized protein</fullName>
    </submittedName>
</protein>
<dbReference type="Proteomes" id="UP000309848">
    <property type="component" value="Unassembled WGS sequence"/>
</dbReference>
<proteinExistence type="predicted"/>